<dbReference type="Gene3D" id="3.40.50.1000">
    <property type="entry name" value="HAD superfamily/HAD-like"/>
    <property type="match status" value="1"/>
</dbReference>
<accession>A0A0D9QLG2</accession>
<organism evidence="1 2">
    <name type="scientific">Plasmodium fragile</name>
    <dbReference type="NCBI Taxonomy" id="5857"/>
    <lineage>
        <taxon>Eukaryota</taxon>
        <taxon>Sar</taxon>
        <taxon>Alveolata</taxon>
        <taxon>Apicomplexa</taxon>
        <taxon>Aconoidasida</taxon>
        <taxon>Haemosporida</taxon>
        <taxon>Plasmodiidae</taxon>
        <taxon>Plasmodium</taxon>
        <taxon>Plasmodium (Plasmodium)</taxon>
    </lineage>
</organism>
<dbReference type="OrthoDB" id="10054414at2759"/>
<sequence length="249" mass="27867">MYKSITPGAASLGGTYSSAPTKKEQSCRTMSGATKTSAAQLEAVKKYLKNFDYKNEEESINGFADLLKEFNIKMAVFDFDLTIIGAHSGGYVDTTNDVSHIGTAVTNHFKILSKALNENGIQITVATFSDEEAIRYGRGRNSNLIAGEEMVNFSMKGSKCDAKIEKVYAYYPPYYREPRQYRKLGLDKPMSHDKSYHLKQIRTDFGVSIDEILFVDDDVNNCVSAKKEGYLTFNVMGKHGFNFKNVKVM</sequence>
<dbReference type="Proteomes" id="UP000054561">
    <property type="component" value="Unassembled WGS sequence"/>
</dbReference>
<dbReference type="VEuPathDB" id="PlasmoDB:AK88_02478"/>
<name>A0A0D9QLG2_PLAFR</name>
<gene>
    <name evidence="1" type="ORF">AK88_02478</name>
</gene>
<keyword evidence="2" id="KW-1185">Reference proteome</keyword>
<dbReference type="RefSeq" id="XP_012335526.1">
    <property type="nucleotide sequence ID" value="XM_012480103.1"/>
</dbReference>
<dbReference type="SUPFAM" id="SSF56784">
    <property type="entry name" value="HAD-like"/>
    <property type="match status" value="1"/>
</dbReference>
<evidence type="ECO:0000313" key="2">
    <source>
        <dbReference type="Proteomes" id="UP000054561"/>
    </source>
</evidence>
<reference evidence="1 2" key="1">
    <citation type="submission" date="2014-03" db="EMBL/GenBank/DDBJ databases">
        <title>The Genome Sequence of Plasmodium fragile nilgiri.</title>
        <authorList>
            <consortium name="The Broad Institute Genomics Platform"/>
            <consortium name="The Broad Institute Genome Sequencing Center for Infectious Disease"/>
            <person name="Neafsey D."/>
            <person name="Duraisingh M."/>
            <person name="Young S.K."/>
            <person name="Zeng Q."/>
            <person name="Gargeya S."/>
            <person name="Abouelleil A."/>
            <person name="Alvarado L."/>
            <person name="Chapman S.B."/>
            <person name="Gainer-Dewar J."/>
            <person name="Goldberg J."/>
            <person name="Griggs A."/>
            <person name="Gujja S."/>
            <person name="Hansen M."/>
            <person name="Howarth C."/>
            <person name="Imamovic A."/>
            <person name="Larimer J."/>
            <person name="Pearson M."/>
            <person name="Poon T.W."/>
            <person name="Priest M."/>
            <person name="Roberts A."/>
            <person name="Saif S."/>
            <person name="Shea T."/>
            <person name="Sykes S."/>
            <person name="Wortman J."/>
            <person name="Nusbaum C."/>
            <person name="Birren B."/>
        </authorList>
    </citation>
    <scope>NUCLEOTIDE SEQUENCE [LARGE SCALE GENOMIC DNA]</scope>
    <source>
        <strain evidence="2">nilgiri</strain>
    </source>
</reference>
<protein>
    <submittedName>
        <fullName evidence="1">Uncharacterized protein</fullName>
    </submittedName>
</protein>
<dbReference type="GeneID" id="24267792"/>
<dbReference type="OMA" id="VTNHFKI"/>
<dbReference type="InterPro" id="IPR023214">
    <property type="entry name" value="HAD_sf"/>
</dbReference>
<dbReference type="InterPro" id="IPR036412">
    <property type="entry name" value="HAD-like_sf"/>
</dbReference>
<proteinExistence type="predicted"/>
<dbReference type="AlphaFoldDB" id="A0A0D9QLG2"/>
<evidence type="ECO:0000313" key="1">
    <source>
        <dbReference type="EMBL" id="KJP87874.1"/>
    </source>
</evidence>
<dbReference type="EMBL" id="KQ001668">
    <property type="protein sequence ID" value="KJP87874.1"/>
    <property type="molecule type" value="Genomic_DNA"/>
</dbReference>